<name>A0A4C2A764_EUMVA</name>
<evidence type="ECO:0000313" key="3">
    <source>
        <dbReference type="Proteomes" id="UP000299102"/>
    </source>
</evidence>
<evidence type="ECO:0000313" key="2">
    <source>
        <dbReference type="EMBL" id="GBP95054.1"/>
    </source>
</evidence>
<keyword evidence="3" id="KW-1185">Reference proteome</keyword>
<protein>
    <submittedName>
        <fullName evidence="2">Uncharacterized protein</fullName>
    </submittedName>
</protein>
<feature type="chain" id="PRO_5020023206" evidence="1">
    <location>
        <begin position="19"/>
        <end position="116"/>
    </location>
</feature>
<keyword evidence="1" id="KW-0732">Signal</keyword>
<dbReference type="AlphaFoldDB" id="A0A4C2A764"/>
<dbReference type="OrthoDB" id="7459418at2759"/>
<dbReference type="Proteomes" id="UP000299102">
    <property type="component" value="Unassembled WGS sequence"/>
</dbReference>
<reference evidence="2 3" key="1">
    <citation type="journal article" date="2019" name="Commun. Biol.">
        <title>The bagworm genome reveals a unique fibroin gene that provides high tensile strength.</title>
        <authorList>
            <person name="Kono N."/>
            <person name="Nakamura H."/>
            <person name="Ohtoshi R."/>
            <person name="Tomita M."/>
            <person name="Numata K."/>
            <person name="Arakawa K."/>
        </authorList>
    </citation>
    <scope>NUCLEOTIDE SEQUENCE [LARGE SCALE GENOMIC DNA]</scope>
</reference>
<evidence type="ECO:0000256" key="1">
    <source>
        <dbReference type="SAM" id="SignalP"/>
    </source>
</evidence>
<feature type="signal peptide" evidence="1">
    <location>
        <begin position="1"/>
        <end position="18"/>
    </location>
</feature>
<accession>A0A4C2A764</accession>
<sequence>MRLRWWAAVGALWWCAVAAGWARSAGGELRVLRPPARATFYVGIAAPAAHAAAVRAFNRTLAELSRTYLAGDYPPHLRNITLQPLYIELPEDYSCAFELVLNPDSEFELASSFELC</sequence>
<gene>
    <name evidence="2" type="ORF">EVAR_71367_1</name>
</gene>
<comment type="caution">
    <text evidence="2">The sequence shown here is derived from an EMBL/GenBank/DDBJ whole genome shotgun (WGS) entry which is preliminary data.</text>
</comment>
<organism evidence="2 3">
    <name type="scientific">Eumeta variegata</name>
    <name type="common">Bagworm moth</name>
    <name type="synonym">Eumeta japonica</name>
    <dbReference type="NCBI Taxonomy" id="151549"/>
    <lineage>
        <taxon>Eukaryota</taxon>
        <taxon>Metazoa</taxon>
        <taxon>Ecdysozoa</taxon>
        <taxon>Arthropoda</taxon>
        <taxon>Hexapoda</taxon>
        <taxon>Insecta</taxon>
        <taxon>Pterygota</taxon>
        <taxon>Neoptera</taxon>
        <taxon>Endopterygota</taxon>
        <taxon>Lepidoptera</taxon>
        <taxon>Glossata</taxon>
        <taxon>Ditrysia</taxon>
        <taxon>Tineoidea</taxon>
        <taxon>Psychidae</taxon>
        <taxon>Oiketicinae</taxon>
        <taxon>Eumeta</taxon>
    </lineage>
</organism>
<proteinExistence type="predicted"/>
<dbReference type="EMBL" id="BGZK01002579">
    <property type="protein sequence ID" value="GBP95054.1"/>
    <property type="molecule type" value="Genomic_DNA"/>
</dbReference>